<sequence>MGLWIRRLLPMVTILVAIMVIALLLAKFAPEKEKKAVKQSLPIVNVVAVEPQSFQLSLQSYGVVEPKRQTQLVAEVSGRLIQLAPEFVVGQFVRKGQLLAHIEPADYQADLIQAEANLAQANAQLEEEIARGRVAKEEWQGVIEGIPPELGLRKPQLAQEKANVRSAEAGLARAQRNLERTQIRAPFDGMISSRSVDLGQYINISNNLGIINGTDVAQIRLPVAPDELNFLDSVNSGEVVLSHQVGSKTLQWQATLVRSEGEINPDNRMIYLVAEMSDPYNLTNKHDQSLQYGAFVNARIEGINVDGLVNLPRHAVRGGRITVVKPDNTIELRSVDIVRADLEQVYFRANISNGERLSLNALNGVDNGRKVKVAGEKLPDDAPQDSSTNNAQMATVGTQ</sequence>
<accession>A0A6H1UGK5</accession>
<name>A0A6H1UGK5_9GAMM</name>
<gene>
    <name evidence="5" type="ORF">HER31_11490</name>
</gene>
<evidence type="ECO:0000256" key="2">
    <source>
        <dbReference type="SAM" id="Coils"/>
    </source>
</evidence>
<dbReference type="InterPro" id="IPR006143">
    <property type="entry name" value="RND_pump_MFP"/>
</dbReference>
<dbReference type="Gene3D" id="2.40.420.20">
    <property type="match status" value="1"/>
</dbReference>
<dbReference type="Gene3D" id="1.10.287.470">
    <property type="entry name" value="Helix hairpin bin"/>
    <property type="match status" value="1"/>
</dbReference>
<proteinExistence type="inferred from homology"/>
<dbReference type="Pfam" id="PF25917">
    <property type="entry name" value="BSH_RND"/>
    <property type="match status" value="1"/>
</dbReference>
<evidence type="ECO:0000313" key="6">
    <source>
        <dbReference type="Proteomes" id="UP000501602"/>
    </source>
</evidence>
<evidence type="ECO:0000259" key="4">
    <source>
        <dbReference type="Pfam" id="PF25917"/>
    </source>
</evidence>
<dbReference type="RefSeq" id="WP_168660713.1">
    <property type="nucleotide sequence ID" value="NZ_CP051180.1"/>
</dbReference>
<dbReference type="Gene3D" id="2.40.50.100">
    <property type="match status" value="1"/>
</dbReference>
<dbReference type="PANTHER" id="PTHR30469">
    <property type="entry name" value="MULTIDRUG RESISTANCE PROTEIN MDTA"/>
    <property type="match status" value="1"/>
</dbReference>
<dbReference type="Proteomes" id="UP000501602">
    <property type="component" value="Chromosome"/>
</dbReference>
<keyword evidence="2" id="KW-0175">Coiled coil</keyword>
<dbReference type="GO" id="GO:0015562">
    <property type="term" value="F:efflux transmembrane transporter activity"/>
    <property type="evidence" value="ECO:0007669"/>
    <property type="project" value="TreeGrafter"/>
</dbReference>
<dbReference type="EMBL" id="CP051180">
    <property type="protein sequence ID" value="QIZ77453.1"/>
    <property type="molecule type" value="Genomic_DNA"/>
</dbReference>
<evidence type="ECO:0000313" key="5">
    <source>
        <dbReference type="EMBL" id="QIZ77453.1"/>
    </source>
</evidence>
<feature type="coiled-coil region" evidence="2">
    <location>
        <begin position="108"/>
        <end position="184"/>
    </location>
</feature>
<evidence type="ECO:0000256" key="1">
    <source>
        <dbReference type="ARBA" id="ARBA00009477"/>
    </source>
</evidence>
<dbReference type="InterPro" id="IPR058625">
    <property type="entry name" value="MdtA-like_BSH"/>
</dbReference>
<feature type="region of interest" description="Disordered" evidence="3">
    <location>
        <begin position="375"/>
        <end position="399"/>
    </location>
</feature>
<dbReference type="Gene3D" id="2.40.30.170">
    <property type="match status" value="1"/>
</dbReference>
<evidence type="ECO:0000256" key="3">
    <source>
        <dbReference type="SAM" id="MobiDB-lite"/>
    </source>
</evidence>
<feature type="compositionally biased region" description="Polar residues" evidence="3">
    <location>
        <begin position="384"/>
        <end position="399"/>
    </location>
</feature>
<feature type="domain" description="Multidrug resistance protein MdtA-like barrel-sandwich hybrid" evidence="4">
    <location>
        <begin position="69"/>
        <end position="210"/>
    </location>
</feature>
<dbReference type="AlphaFoldDB" id="A0A6H1UGK5"/>
<dbReference type="GO" id="GO:1990281">
    <property type="term" value="C:efflux pump complex"/>
    <property type="evidence" value="ECO:0007669"/>
    <property type="project" value="TreeGrafter"/>
</dbReference>
<protein>
    <submittedName>
        <fullName evidence="5">Efflux RND transporter periplasmic adaptor subunit</fullName>
    </submittedName>
</protein>
<dbReference type="SUPFAM" id="SSF111369">
    <property type="entry name" value="HlyD-like secretion proteins"/>
    <property type="match status" value="1"/>
</dbReference>
<comment type="similarity">
    <text evidence="1">Belongs to the membrane fusion protein (MFP) (TC 8.A.1) family.</text>
</comment>
<dbReference type="NCBIfam" id="TIGR01730">
    <property type="entry name" value="RND_mfp"/>
    <property type="match status" value="1"/>
</dbReference>
<reference evidence="5 6" key="1">
    <citation type="submission" date="2020-04" db="EMBL/GenBank/DDBJ databases">
        <title>Ferrimonas sp. S7 isolated from sea water.</title>
        <authorList>
            <person name="Bae S.S."/>
            <person name="Baek K."/>
        </authorList>
    </citation>
    <scope>NUCLEOTIDE SEQUENCE [LARGE SCALE GENOMIC DNA]</scope>
    <source>
        <strain evidence="5 6">S7</strain>
    </source>
</reference>
<keyword evidence="6" id="KW-1185">Reference proteome</keyword>
<dbReference type="PANTHER" id="PTHR30469:SF12">
    <property type="entry name" value="MULTIDRUG RESISTANCE PROTEIN MDTA"/>
    <property type="match status" value="1"/>
</dbReference>
<organism evidence="5 6">
    <name type="scientific">Ferrimonas lipolytica</name>
    <dbReference type="NCBI Taxonomy" id="2724191"/>
    <lineage>
        <taxon>Bacteria</taxon>
        <taxon>Pseudomonadati</taxon>
        <taxon>Pseudomonadota</taxon>
        <taxon>Gammaproteobacteria</taxon>
        <taxon>Alteromonadales</taxon>
        <taxon>Ferrimonadaceae</taxon>
        <taxon>Ferrimonas</taxon>
    </lineage>
</organism>
<dbReference type="KEGG" id="fes:HER31_11490"/>